<evidence type="ECO:0000313" key="1">
    <source>
        <dbReference type="EMBL" id="OIQ92175.1"/>
    </source>
</evidence>
<gene>
    <name evidence="1" type="ORF">GALL_258520</name>
</gene>
<dbReference type="AlphaFoldDB" id="A0A1J5RJL8"/>
<sequence length="45" mass="4906">MAPAQQRLDADDGAAVQGNLRLIIELQFVELQGMAQLGLERQPLS</sequence>
<comment type="caution">
    <text evidence="1">The sequence shown here is derived from an EMBL/GenBank/DDBJ whole genome shotgun (WGS) entry which is preliminary data.</text>
</comment>
<reference evidence="1" key="1">
    <citation type="submission" date="2016-10" db="EMBL/GenBank/DDBJ databases">
        <title>Sequence of Gallionella enrichment culture.</title>
        <authorList>
            <person name="Poehlein A."/>
            <person name="Muehling M."/>
            <person name="Daniel R."/>
        </authorList>
    </citation>
    <scope>NUCLEOTIDE SEQUENCE</scope>
</reference>
<protein>
    <submittedName>
        <fullName evidence="1">Uncharacterized protein</fullName>
    </submittedName>
</protein>
<name>A0A1J5RJL8_9ZZZZ</name>
<accession>A0A1J5RJL8</accession>
<proteinExistence type="predicted"/>
<dbReference type="EMBL" id="MLJW01000238">
    <property type="protein sequence ID" value="OIQ92175.1"/>
    <property type="molecule type" value="Genomic_DNA"/>
</dbReference>
<organism evidence="1">
    <name type="scientific">mine drainage metagenome</name>
    <dbReference type="NCBI Taxonomy" id="410659"/>
    <lineage>
        <taxon>unclassified sequences</taxon>
        <taxon>metagenomes</taxon>
        <taxon>ecological metagenomes</taxon>
    </lineage>
</organism>